<evidence type="ECO:0000313" key="2">
    <source>
        <dbReference type="Proteomes" id="UP000095591"/>
    </source>
</evidence>
<name>A0A173VS83_PARDI</name>
<sequence length="176" mass="20086">MSVFSLSFVSCDKDEDVSFEETPYYLGYFEGIVDDQDMSIINQSGYGCVIDHGNFWEETSTNMSGFHWEIPLKVNISDYSYPLLKISLIPLREGEYMIDKGKLLNEEVESTVRITKDDAKIVYHPLKSSFKIQVDSIRFHEGSGTPYIEGKMEGILYNIDNLKDSVVIKDAIFGIH</sequence>
<dbReference type="Pfam" id="PF16428">
    <property type="entry name" value="DUF5025"/>
    <property type="match status" value="1"/>
</dbReference>
<evidence type="ECO:0008006" key="3">
    <source>
        <dbReference type="Google" id="ProtNLM"/>
    </source>
</evidence>
<dbReference type="InterPro" id="IPR032206">
    <property type="entry name" value="DUF5025"/>
</dbReference>
<dbReference type="EMBL" id="CYXP01000009">
    <property type="protein sequence ID" value="CUN30389.1"/>
    <property type="molecule type" value="Genomic_DNA"/>
</dbReference>
<gene>
    <name evidence="1" type="ORF">ERS852429_03559</name>
</gene>
<reference evidence="1 2" key="1">
    <citation type="submission" date="2015-09" db="EMBL/GenBank/DDBJ databases">
        <authorList>
            <consortium name="Pathogen Informatics"/>
        </authorList>
    </citation>
    <scope>NUCLEOTIDE SEQUENCE [LARGE SCALE GENOMIC DNA]</scope>
    <source>
        <strain evidence="1 2">2789STDY5608872</strain>
    </source>
</reference>
<proteinExistence type="predicted"/>
<organism evidence="1 2">
    <name type="scientific">Parabacteroides distasonis</name>
    <dbReference type="NCBI Taxonomy" id="823"/>
    <lineage>
        <taxon>Bacteria</taxon>
        <taxon>Pseudomonadati</taxon>
        <taxon>Bacteroidota</taxon>
        <taxon>Bacteroidia</taxon>
        <taxon>Bacteroidales</taxon>
        <taxon>Tannerellaceae</taxon>
        <taxon>Parabacteroides</taxon>
    </lineage>
</organism>
<dbReference type="AlphaFoldDB" id="A0A173VS83"/>
<dbReference type="Proteomes" id="UP000095591">
    <property type="component" value="Unassembled WGS sequence"/>
</dbReference>
<protein>
    <recommendedName>
        <fullName evidence="3">DUF5025 domain-containing protein</fullName>
    </recommendedName>
</protein>
<evidence type="ECO:0000313" key="1">
    <source>
        <dbReference type="EMBL" id="CUN30389.1"/>
    </source>
</evidence>
<accession>A0A173VS83</accession>